<comment type="caution">
    <text evidence="8">The sequence shown here is derived from an EMBL/GenBank/DDBJ whole genome shotgun (WGS) entry which is preliminary data.</text>
</comment>
<evidence type="ECO:0000313" key="9">
    <source>
        <dbReference type="Proteomes" id="UP001162972"/>
    </source>
</evidence>
<name>A0AAD6K606_9ROSI</name>
<evidence type="ECO:0000256" key="6">
    <source>
        <dbReference type="SAM" id="SignalP"/>
    </source>
</evidence>
<dbReference type="Gene3D" id="3.80.10.10">
    <property type="entry name" value="Ribonuclease Inhibitor"/>
    <property type="match status" value="1"/>
</dbReference>
<feature type="signal peptide" evidence="6">
    <location>
        <begin position="1"/>
        <end position="22"/>
    </location>
</feature>
<protein>
    <recommendedName>
        <fullName evidence="7">Protein kinase domain-containing protein</fullName>
    </recommendedName>
</protein>
<evidence type="ECO:0000259" key="7">
    <source>
        <dbReference type="PROSITE" id="PS50011"/>
    </source>
</evidence>
<feature type="chain" id="PRO_5041970181" description="Protein kinase domain-containing protein" evidence="6">
    <location>
        <begin position="23"/>
        <end position="596"/>
    </location>
</feature>
<feature type="region of interest" description="Disordered" evidence="4">
    <location>
        <begin position="510"/>
        <end position="541"/>
    </location>
</feature>
<dbReference type="PANTHER" id="PTHR48053">
    <property type="entry name" value="LEUCINE RICH REPEAT FAMILY PROTEIN, EXPRESSED"/>
    <property type="match status" value="1"/>
</dbReference>
<dbReference type="InterPro" id="IPR020635">
    <property type="entry name" value="Tyr_kinase_cat_dom"/>
</dbReference>
<keyword evidence="3" id="KW-0675">Receptor</keyword>
<keyword evidence="2 6" id="KW-0732">Signal</keyword>
<evidence type="ECO:0000313" key="8">
    <source>
        <dbReference type="EMBL" id="KAJ6417621.1"/>
    </source>
</evidence>
<evidence type="ECO:0000256" key="5">
    <source>
        <dbReference type="SAM" id="Phobius"/>
    </source>
</evidence>
<dbReference type="SUPFAM" id="SSF56112">
    <property type="entry name" value="Protein kinase-like (PK-like)"/>
    <property type="match status" value="1"/>
</dbReference>
<keyword evidence="5" id="KW-0472">Membrane</keyword>
<dbReference type="SMART" id="SM00219">
    <property type="entry name" value="TyrKc"/>
    <property type="match status" value="1"/>
</dbReference>
<dbReference type="AlphaFoldDB" id="A0AAD6K606"/>
<keyword evidence="9" id="KW-1185">Reference proteome</keyword>
<sequence length="596" mass="68308">MDSPNVLLLLTTLSLTVSSAISGSVVEDLANLQPPSDFNTTIMKNCQHNPSLRYCNSSSVDLKEIFKFTIVASHLCNESKNPNCVHSFDKIDLRNRPKIAPLYLSYSFFWKYCPSTIFSIDLSNTSLKGSFPTEVLCCAQIQALDLSVNGLAGEFPIESFSPLTNLTSLNLSYNYFSESKISDSRFFRRFNASSFIHSGILPSHRNFTIKAIFVLVGFPISVIFMVVCFGWLCFQRPDFLPRMFQRKHKFTPSMLRAATNGFSRKNQIVRSEGVEIYKGTLRDGTEVRIEIYRDCISREKRQEFVEECKVLVELRHKNLVQVLGWCSNRNKRAIVTEWTDGETIEMWLSDSAPPWKLRLKILSGVVAGMLYLQENWPEVVSDIRIDSVLLTDNHEPLLSRFQVGDRYRNSKKIHWFGILLLEIITNRRSQEFERGEAGFIEHVRENYPENLHEVIDGRMKLPENIFDQAKHGIELGLMCTDQSISKHPGLDQISHMINKVYESCLELAPQNHKRSHGDGEEQQDDQSKQQKTTPERSETGDTVYNITCSSQWIESAPVVLKMTSSRYYLFKLKISIRSSEVFILSLAKTLEANSRR</sequence>
<accession>A0AAD6K606</accession>
<feature type="compositionally biased region" description="Basic and acidic residues" evidence="4">
    <location>
        <begin position="525"/>
        <end position="539"/>
    </location>
</feature>
<dbReference type="Proteomes" id="UP001162972">
    <property type="component" value="Chromosome 11"/>
</dbReference>
<dbReference type="GO" id="GO:0004713">
    <property type="term" value="F:protein tyrosine kinase activity"/>
    <property type="evidence" value="ECO:0007669"/>
    <property type="project" value="InterPro"/>
</dbReference>
<dbReference type="InterPro" id="IPR000719">
    <property type="entry name" value="Prot_kinase_dom"/>
</dbReference>
<evidence type="ECO:0000256" key="2">
    <source>
        <dbReference type="ARBA" id="ARBA00022729"/>
    </source>
</evidence>
<comment type="subcellular location">
    <subcellularLocation>
        <location evidence="1">Membrane</location>
        <topology evidence="1">Single-pass type I membrane protein</topology>
    </subcellularLocation>
</comment>
<dbReference type="Gene3D" id="1.10.510.10">
    <property type="entry name" value="Transferase(Phosphotransferase) domain 1"/>
    <property type="match status" value="1"/>
</dbReference>
<gene>
    <name evidence="8" type="ORF">OIU84_003365</name>
</gene>
<keyword evidence="5" id="KW-1133">Transmembrane helix</keyword>
<proteinExistence type="predicted"/>
<evidence type="ECO:0000256" key="4">
    <source>
        <dbReference type="SAM" id="MobiDB-lite"/>
    </source>
</evidence>
<organism evidence="8 9">
    <name type="scientific">Salix udensis</name>
    <dbReference type="NCBI Taxonomy" id="889485"/>
    <lineage>
        <taxon>Eukaryota</taxon>
        <taxon>Viridiplantae</taxon>
        <taxon>Streptophyta</taxon>
        <taxon>Embryophyta</taxon>
        <taxon>Tracheophyta</taxon>
        <taxon>Spermatophyta</taxon>
        <taxon>Magnoliopsida</taxon>
        <taxon>eudicotyledons</taxon>
        <taxon>Gunneridae</taxon>
        <taxon>Pentapetalae</taxon>
        <taxon>rosids</taxon>
        <taxon>fabids</taxon>
        <taxon>Malpighiales</taxon>
        <taxon>Salicaceae</taxon>
        <taxon>Saliceae</taxon>
        <taxon>Salix</taxon>
    </lineage>
</organism>
<dbReference type="PANTHER" id="PTHR48053:SF71">
    <property type="entry name" value="LEUCINE RICH REPEAT FAMILY PROTEIN, EXPRESSED"/>
    <property type="match status" value="1"/>
</dbReference>
<dbReference type="Gene3D" id="3.30.200.20">
    <property type="entry name" value="Phosphorylase Kinase, domain 1"/>
    <property type="match status" value="1"/>
</dbReference>
<dbReference type="InterPro" id="IPR001245">
    <property type="entry name" value="Ser-Thr/Tyr_kinase_cat_dom"/>
</dbReference>
<dbReference type="GO" id="GO:0016020">
    <property type="term" value="C:membrane"/>
    <property type="evidence" value="ECO:0007669"/>
    <property type="project" value="UniProtKB-SubCell"/>
</dbReference>
<evidence type="ECO:0000256" key="1">
    <source>
        <dbReference type="ARBA" id="ARBA00004479"/>
    </source>
</evidence>
<dbReference type="EMBL" id="JAPFFJ010000011">
    <property type="protein sequence ID" value="KAJ6417621.1"/>
    <property type="molecule type" value="Genomic_DNA"/>
</dbReference>
<feature type="domain" description="Protein kinase" evidence="7">
    <location>
        <begin position="262"/>
        <end position="553"/>
    </location>
</feature>
<dbReference type="InterPro" id="IPR032675">
    <property type="entry name" value="LRR_dom_sf"/>
</dbReference>
<dbReference type="PROSITE" id="PS50011">
    <property type="entry name" value="PROTEIN_KINASE_DOM"/>
    <property type="match status" value="1"/>
</dbReference>
<dbReference type="Pfam" id="PF07714">
    <property type="entry name" value="PK_Tyr_Ser-Thr"/>
    <property type="match status" value="1"/>
</dbReference>
<keyword evidence="5" id="KW-0812">Transmembrane</keyword>
<reference evidence="8 9" key="1">
    <citation type="journal article" date="2023" name="Int. J. Mol. Sci.">
        <title>De Novo Assembly and Annotation of 11 Diverse Shrub Willow (Salix) Genomes Reveals Novel Gene Organization in Sex-Linked Regions.</title>
        <authorList>
            <person name="Hyden B."/>
            <person name="Feng K."/>
            <person name="Yates T.B."/>
            <person name="Jawdy S."/>
            <person name="Cereghino C."/>
            <person name="Smart L.B."/>
            <person name="Muchero W."/>
        </authorList>
    </citation>
    <scope>NUCLEOTIDE SEQUENCE [LARGE SCALE GENOMIC DNA]</scope>
    <source>
        <tissue evidence="8">Shoot tip</tissue>
    </source>
</reference>
<dbReference type="SUPFAM" id="SSF52058">
    <property type="entry name" value="L domain-like"/>
    <property type="match status" value="1"/>
</dbReference>
<dbReference type="InterPro" id="IPR011009">
    <property type="entry name" value="Kinase-like_dom_sf"/>
</dbReference>
<feature type="transmembrane region" description="Helical" evidence="5">
    <location>
        <begin position="211"/>
        <end position="234"/>
    </location>
</feature>
<dbReference type="GO" id="GO:0005524">
    <property type="term" value="F:ATP binding"/>
    <property type="evidence" value="ECO:0007669"/>
    <property type="project" value="InterPro"/>
</dbReference>
<dbReference type="InterPro" id="IPR051716">
    <property type="entry name" value="Plant_RL_S/T_kinase"/>
</dbReference>
<evidence type="ECO:0000256" key="3">
    <source>
        <dbReference type="ARBA" id="ARBA00023170"/>
    </source>
</evidence>